<dbReference type="Pfam" id="PF13614">
    <property type="entry name" value="AAA_31"/>
    <property type="match status" value="1"/>
</dbReference>
<dbReference type="AlphaFoldDB" id="A0A8J2Z6D2"/>
<dbReference type="InterPro" id="IPR050678">
    <property type="entry name" value="DNA_Partitioning_ATPase"/>
</dbReference>
<evidence type="ECO:0000313" key="2">
    <source>
        <dbReference type="EMBL" id="GGG06297.1"/>
    </source>
</evidence>
<comment type="caution">
    <text evidence="2">The sequence shown here is derived from an EMBL/GenBank/DDBJ whole genome shotgun (WGS) entry which is preliminary data.</text>
</comment>
<dbReference type="OrthoDB" id="9815116at2"/>
<dbReference type="CDD" id="cd02042">
    <property type="entry name" value="ParAB_family"/>
    <property type="match status" value="1"/>
</dbReference>
<proteinExistence type="predicted"/>
<accession>A0A8J2Z6D2</accession>
<dbReference type="InterPro" id="IPR025669">
    <property type="entry name" value="AAA_dom"/>
</dbReference>
<dbReference type="InterPro" id="IPR027417">
    <property type="entry name" value="P-loop_NTPase"/>
</dbReference>
<dbReference type="PANTHER" id="PTHR13696">
    <property type="entry name" value="P-LOOP CONTAINING NUCLEOSIDE TRIPHOSPHATE HYDROLASE"/>
    <property type="match status" value="1"/>
</dbReference>
<reference evidence="2" key="2">
    <citation type="submission" date="2020-09" db="EMBL/GenBank/DDBJ databases">
        <authorList>
            <person name="Sun Q."/>
            <person name="Zhou Y."/>
        </authorList>
    </citation>
    <scope>NUCLEOTIDE SEQUENCE</scope>
    <source>
        <strain evidence="2">CGMCC 1.15758</strain>
    </source>
</reference>
<dbReference type="EMBL" id="BMJS01000041">
    <property type="protein sequence ID" value="GGG06297.1"/>
    <property type="molecule type" value="Genomic_DNA"/>
</dbReference>
<gene>
    <name evidence="2" type="ORF">GCM10010995_24780</name>
</gene>
<dbReference type="PANTHER" id="PTHR13696:SF52">
    <property type="entry name" value="PARA FAMILY PROTEIN CT_582"/>
    <property type="match status" value="1"/>
</dbReference>
<dbReference type="Proteomes" id="UP000636949">
    <property type="component" value="Unassembled WGS sequence"/>
</dbReference>
<dbReference type="SUPFAM" id="SSF52540">
    <property type="entry name" value="P-loop containing nucleoside triphosphate hydrolases"/>
    <property type="match status" value="1"/>
</dbReference>
<sequence>MDKEFYTSTDIRKIFYYDDRYKSVQTLYNAEERGEIPHATRIDRGQVSVRNWRYTELPEIGERFGFIEKPPRQLIYTKYIQKGGVYKTTTTFNEAITFALNGLKTLIIGQDFELSITDIIFPTQVEKLDDSERKIGLYHFLVGEASIDDIIYNTALPTLDVIPETHDLVVLDKWLNQQQRREYIYQDKLIPELSKYDVIIFDHNPSWNHLIENTITCSHAVVSPLGCNLLAYNASETNLSTILDFQESMKLTHQPLIMFPTALENTNLSKQIYAQYIYKFSDITIPTPIRVSVKYQEATINRQSIIEYAPSSQSSREYYELITDLWKRLISALSEK</sequence>
<dbReference type="Gene3D" id="3.40.50.300">
    <property type="entry name" value="P-loop containing nucleotide triphosphate hydrolases"/>
    <property type="match status" value="1"/>
</dbReference>
<keyword evidence="3" id="KW-1185">Reference proteome</keyword>
<evidence type="ECO:0000259" key="1">
    <source>
        <dbReference type="Pfam" id="PF13614"/>
    </source>
</evidence>
<organism evidence="2 3">
    <name type="scientific">Cysteiniphilum litorale</name>
    <dbReference type="NCBI Taxonomy" id="2056700"/>
    <lineage>
        <taxon>Bacteria</taxon>
        <taxon>Pseudomonadati</taxon>
        <taxon>Pseudomonadota</taxon>
        <taxon>Gammaproteobacteria</taxon>
        <taxon>Thiotrichales</taxon>
        <taxon>Fastidiosibacteraceae</taxon>
        <taxon>Cysteiniphilum</taxon>
    </lineage>
</organism>
<reference evidence="2" key="1">
    <citation type="journal article" date="2014" name="Int. J. Syst. Evol. Microbiol.">
        <title>Complete genome sequence of Corynebacterium casei LMG S-19264T (=DSM 44701T), isolated from a smear-ripened cheese.</title>
        <authorList>
            <consortium name="US DOE Joint Genome Institute (JGI-PGF)"/>
            <person name="Walter F."/>
            <person name="Albersmeier A."/>
            <person name="Kalinowski J."/>
            <person name="Ruckert C."/>
        </authorList>
    </citation>
    <scope>NUCLEOTIDE SEQUENCE</scope>
    <source>
        <strain evidence="2">CGMCC 1.15758</strain>
    </source>
</reference>
<feature type="domain" description="AAA" evidence="1">
    <location>
        <begin position="81"/>
        <end position="249"/>
    </location>
</feature>
<evidence type="ECO:0000313" key="3">
    <source>
        <dbReference type="Proteomes" id="UP000636949"/>
    </source>
</evidence>
<dbReference type="RefSeq" id="WP_117003841.1">
    <property type="nucleotide sequence ID" value="NZ_BMJS01000041.1"/>
</dbReference>
<protein>
    <recommendedName>
        <fullName evidence="1">AAA domain-containing protein</fullName>
    </recommendedName>
</protein>
<name>A0A8J2Z6D2_9GAMM</name>